<evidence type="ECO:0000313" key="2">
    <source>
        <dbReference type="EMBL" id="GMR45677.1"/>
    </source>
</evidence>
<dbReference type="Proteomes" id="UP001328107">
    <property type="component" value="Unassembled WGS sequence"/>
</dbReference>
<proteinExistence type="predicted"/>
<accession>A0AAN5CJP1</accession>
<evidence type="ECO:0000256" key="1">
    <source>
        <dbReference type="SAM" id="Phobius"/>
    </source>
</evidence>
<keyword evidence="1" id="KW-0812">Transmembrane</keyword>
<dbReference type="Pfam" id="PF10320">
    <property type="entry name" value="7TM_GPCR_Srsx"/>
    <property type="match status" value="1"/>
</dbReference>
<keyword evidence="3" id="KW-1185">Reference proteome</keyword>
<gene>
    <name evidence="2" type="ORF">PMAYCL1PPCAC_15872</name>
</gene>
<feature type="non-terminal residue" evidence="2">
    <location>
        <position position="1"/>
    </location>
</feature>
<reference evidence="3" key="1">
    <citation type="submission" date="2022-10" db="EMBL/GenBank/DDBJ databases">
        <title>Genome assembly of Pristionchus species.</title>
        <authorList>
            <person name="Yoshida K."/>
            <person name="Sommer R.J."/>
        </authorList>
    </citation>
    <scope>NUCLEOTIDE SEQUENCE [LARGE SCALE GENOMIC DNA]</scope>
    <source>
        <strain evidence="3">RS5460</strain>
    </source>
</reference>
<feature type="non-terminal residue" evidence="2">
    <location>
        <position position="75"/>
    </location>
</feature>
<dbReference type="EMBL" id="BTRK01000004">
    <property type="protein sequence ID" value="GMR45677.1"/>
    <property type="molecule type" value="Genomic_DNA"/>
</dbReference>
<organism evidence="2 3">
    <name type="scientific">Pristionchus mayeri</name>
    <dbReference type="NCBI Taxonomy" id="1317129"/>
    <lineage>
        <taxon>Eukaryota</taxon>
        <taxon>Metazoa</taxon>
        <taxon>Ecdysozoa</taxon>
        <taxon>Nematoda</taxon>
        <taxon>Chromadorea</taxon>
        <taxon>Rhabditida</taxon>
        <taxon>Rhabditina</taxon>
        <taxon>Diplogasteromorpha</taxon>
        <taxon>Diplogasteroidea</taxon>
        <taxon>Neodiplogasteridae</taxon>
        <taxon>Pristionchus</taxon>
    </lineage>
</organism>
<keyword evidence="1" id="KW-0472">Membrane</keyword>
<keyword evidence="1" id="KW-1133">Transmembrane helix</keyword>
<feature type="transmembrane region" description="Helical" evidence="1">
    <location>
        <begin position="31"/>
        <end position="56"/>
    </location>
</feature>
<comment type="caution">
    <text evidence="2">The sequence shown here is derived from an EMBL/GenBank/DDBJ whole genome shotgun (WGS) entry which is preliminary data.</text>
</comment>
<name>A0AAN5CJP1_9BILA</name>
<protein>
    <submittedName>
        <fullName evidence="2">Uncharacterized protein</fullName>
    </submittedName>
</protein>
<dbReference type="InterPro" id="IPR019424">
    <property type="entry name" value="7TM_GPCR_Srsx"/>
</dbReference>
<evidence type="ECO:0000313" key="3">
    <source>
        <dbReference type="Proteomes" id="UP001328107"/>
    </source>
</evidence>
<sequence>YLTAVLVYCAVWIILRKQKDLSAMRKIFRSLFIIMVMVVLGWMLTMSGIMVAALVLHLEGMKMYFVHEAFGLFVN</sequence>
<dbReference type="AlphaFoldDB" id="A0AAN5CJP1"/>